<gene>
    <name evidence="2" type="ORF">LTR36_008943</name>
</gene>
<sequence>MAADPSVTSQEQDVDSPPGSPSRRTRSPSPFDNYDPEVRNKSGSEADADGTDTDLWMEDKVEPDSLSDGVRADAEVALGYQGQFERPALKNIEHGRIPSIVHDERARARTLRDEDKDQDEDEEEAELNAGGATQSTANNYQPTPLNGTGRRVRKRKSKKAAMNQFYEAADAAGRNAPVHNSEFYDVTKHGPIDDSVTNISSMPILALLTTLNDASKSVEERNQATDRMLRNVLSMQRNGEFARKYLATNDLQALLNGRNIPTAPVIAAMGVEVQDLNQPPNFEQMKRKPTAEHDCNSCMTRDAFERDRDFKNLVDQNEKKMQVLRYGYQLAVNQAAAGGQMPTVYMSKADGKNKTVYQPPAVPGIDVILQAHLPRTQPLVPSLHTLGLATGQAGSRGPAPATNGPCSALASATNQPSGSTSAPAAVLPAPNIIKVPQKLFNGGSSLHGMPIPSPVSGPANHNVYNFNDSPQYGATPNFGQPSTFGKSPSSNFSSPFSSKPSALGTSTGVGLSPFAKHPHTDTVAHSDTHSNAATSPPPTSNSATKPDDHAKSNPSKCAPGTAVTVADPQMPSAMDPRAPVTLFGNIGLNSVAGIGQEAAKDGGKRVTKDKKLDVLNDATHARKKQRLDGPDLT</sequence>
<organism evidence="2 3">
    <name type="scientific">Oleoguttula mirabilis</name>
    <dbReference type="NCBI Taxonomy" id="1507867"/>
    <lineage>
        <taxon>Eukaryota</taxon>
        <taxon>Fungi</taxon>
        <taxon>Dikarya</taxon>
        <taxon>Ascomycota</taxon>
        <taxon>Pezizomycotina</taxon>
        <taxon>Dothideomycetes</taxon>
        <taxon>Dothideomycetidae</taxon>
        <taxon>Mycosphaerellales</taxon>
        <taxon>Teratosphaeriaceae</taxon>
        <taxon>Oleoguttula</taxon>
    </lineage>
</organism>
<feature type="compositionally biased region" description="Polar residues" evidence="1">
    <location>
        <begin position="1"/>
        <end position="11"/>
    </location>
</feature>
<feature type="compositionally biased region" description="Low complexity" evidence="1">
    <location>
        <begin position="482"/>
        <end position="501"/>
    </location>
</feature>
<dbReference type="AlphaFoldDB" id="A0AAV9J6X2"/>
<keyword evidence="3" id="KW-1185">Reference proteome</keyword>
<protein>
    <submittedName>
        <fullName evidence="2">Uncharacterized protein</fullName>
    </submittedName>
</protein>
<evidence type="ECO:0000313" key="3">
    <source>
        <dbReference type="Proteomes" id="UP001324427"/>
    </source>
</evidence>
<evidence type="ECO:0000256" key="1">
    <source>
        <dbReference type="SAM" id="MobiDB-lite"/>
    </source>
</evidence>
<name>A0AAV9J6X2_9PEZI</name>
<reference evidence="2 3" key="1">
    <citation type="submission" date="2021-11" db="EMBL/GenBank/DDBJ databases">
        <title>Black yeast isolated from Biological Soil Crust.</title>
        <authorList>
            <person name="Kurbessoian T."/>
        </authorList>
    </citation>
    <scope>NUCLEOTIDE SEQUENCE [LARGE SCALE GENOMIC DNA]</scope>
    <source>
        <strain evidence="2 3">CCFEE 5522</strain>
    </source>
</reference>
<feature type="compositionally biased region" description="Polar residues" evidence="1">
    <location>
        <begin position="131"/>
        <end position="146"/>
    </location>
</feature>
<proteinExistence type="predicted"/>
<feature type="region of interest" description="Disordered" evidence="1">
    <location>
        <begin position="462"/>
        <end position="561"/>
    </location>
</feature>
<feature type="compositionally biased region" description="Basic and acidic residues" evidence="1">
    <location>
        <begin position="104"/>
        <end position="115"/>
    </location>
</feature>
<feature type="region of interest" description="Disordered" evidence="1">
    <location>
        <begin position="104"/>
        <end position="156"/>
    </location>
</feature>
<feature type="region of interest" description="Disordered" evidence="1">
    <location>
        <begin position="391"/>
        <end position="423"/>
    </location>
</feature>
<feature type="compositionally biased region" description="Acidic residues" evidence="1">
    <location>
        <begin position="116"/>
        <end position="126"/>
    </location>
</feature>
<accession>A0AAV9J6X2</accession>
<feature type="region of interest" description="Disordered" evidence="1">
    <location>
        <begin position="1"/>
        <end position="69"/>
    </location>
</feature>
<feature type="compositionally biased region" description="Acidic residues" evidence="1">
    <location>
        <begin position="46"/>
        <end position="56"/>
    </location>
</feature>
<comment type="caution">
    <text evidence="2">The sequence shown here is derived from an EMBL/GenBank/DDBJ whole genome shotgun (WGS) entry which is preliminary data.</text>
</comment>
<evidence type="ECO:0000313" key="2">
    <source>
        <dbReference type="EMBL" id="KAK4540728.1"/>
    </source>
</evidence>
<feature type="compositionally biased region" description="Polar residues" evidence="1">
    <location>
        <begin position="529"/>
        <end position="544"/>
    </location>
</feature>
<dbReference type="EMBL" id="JAVFHQ010000062">
    <property type="protein sequence ID" value="KAK4540728.1"/>
    <property type="molecule type" value="Genomic_DNA"/>
</dbReference>
<feature type="compositionally biased region" description="Polar residues" evidence="1">
    <location>
        <begin position="462"/>
        <end position="481"/>
    </location>
</feature>
<feature type="compositionally biased region" description="Basic and acidic residues" evidence="1">
    <location>
        <begin position="518"/>
        <end position="528"/>
    </location>
</feature>
<feature type="compositionally biased region" description="Polar residues" evidence="1">
    <location>
        <begin position="410"/>
        <end position="422"/>
    </location>
</feature>
<dbReference type="Proteomes" id="UP001324427">
    <property type="component" value="Unassembled WGS sequence"/>
</dbReference>